<dbReference type="InterPro" id="IPR015032">
    <property type="entry name" value="ThsB__TIR-like_domain"/>
</dbReference>
<feature type="transmembrane region" description="Helical" evidence="1">
    <location>
        <begin position="211"/>
        <end position="233"/>
    </location>
</feature>
<accession>A0A401UI34</accession>
<dbReference type="Proteomes" id="UP000287872">
    <property type="component" value="Unassembled WGS sequence"/>
</dbReference>
<sequence>MKVFLIHSFSDKVDIDKFIDKLKKYKKLKFVKLKYNELFKSKFTKRVNICTWKSRAKKGIYKSNFVIFIVGENSHNSKHIKWELRTAKKAKKKIYIVKLDDSFEVSDEVEDIKIITEEEFDNIIELELNINKKMEKVLFNKREFELSNVAIAIESKKILFDEYKLLLQTSENLIARRQIMNTFFLTANGVLISLFGLITGTIKSNVHLHQCTFAIVGALLCLSWYSLIISYGQLNTGKFAVLNKLEQYLPVSIFSAEWVALGEGKDKKIFRSFTKSEKKIPLLFLAIYSFLFLAIIFLNVVPIINAISNYYFIIRQMVIHM</sequence>
<keyword evidence="1" id="KW-0812">Transmembrane</keyword>
<dbReference type="RefSeq" id="WP_124998317.1">
    <property type="nucleotide sequence ID" value="NZ_BHYK01000003.1"/>
</dbReference>
<dbReference type="OrthoDB" id="2048536at2"/>
<feature type="transmembrane region" description="Helical" evidence="1">
    <location>
        <begin position="282"/>
        <end position="307"/>
    </location>
</feature>
<keyword evidence="1" id="KW-0472">Membrane</keyword>
<comment type="caution">
    <text evidence="3">The sequence shown here is derived from an EMBL/GenBank/DDBJ whole genome shotgun (WGS) entry which is preliminary data.</text>
</comment>
<gene>
    <name evidence="3" type="ORF">Ctaglu_07970</name>
</gene>
<evidence type="ECO:0000259" key="2">
    <source>
        <dbReference type="Pfam" id="PF08937"/>
    </source>
</evidence>
<keyword evidence="4" id="KW-1185">Reference proteome</keyword>
<feature type="domain" description="Thoeris protein ThsB TIR-like" evidence="2">
    <location>
        <begin position="11"/>
        <end position="100"/>
    </location>
</feature>
<name>A0A401UI34_9CLOT</name>
<dbReference type="AlphaFoldDB" id="A0A401UI34"/>
<organism evidence="3 4">
    <name type="scientific">Clostridium tagluense</name>
    <dbReference type="NCBI Taxonomy" id="360422"/>
    <lineage>
        <taxon>Bacteria</taxon>
        <taxon>Bacillati</taxon>
        <taxon>Bacillota</taxon>
        <taxon>Clostridia</taxon>
        <taxon>Eubacteriales</taxon>
        <taxon>Clostridiaceae</taxon>
        <taxon>Clostridium</taxon>
    </lineage>
</organism>
<dbReference type="InterPro" id="IPR036490">
    <property type="entry name" value="ThsB_TIR-like_sf"/>
</dbReference>
<evidence type="ECO:0000313" key="4">
    <source>
        <dbReference type="Proteomes" id="UP000287872"/>
    </source>
</evidence>
<dbReference type="EMBL" id="BHYK01000003">
    <property type="protein sequence ID" value="GCD09174.1"/>
    <property type="molecule type" value="Genomic_DNA"/>
</dbReference>
<proteinExistence type="predicted"/>
<reference evidence="3 4" key="1">
    <citation type="submission" date="2018-11" db="EMBL/GenBank/DDBJ databases">
        <title>Genome sequencing and assembly of Clostridium tagluense strain A121.</title>
        <authorList>
            <person name="Murakami T."/>
            <person name="Segawa T."/>
            <person name="Shcherbakova V.A."/>
            <person name="Mori H."/>
            <person name="Yoshimura Y."/>
        </authorList>
    </citation>
    <scope>NUCLEOTIDE SEQUENCE [LARGE SCALE GENOMIC DNA]</scope>
    <source>
        <strain evidence="3 4">A121</strain>
    </source>
</reference>
<dbReference type="Gene3D" id="3.40.50.9200">
    <property type="entry name" value="Hypothetical protein MTH538"/>
    <property type="match status" value="1"/>
</dbReference>
<evidence type="ECO:0000313" key="3">
    <source>
        <dbReference type="EMBL" id="GCD09174.1"/>
    </source>
</evidence>
<feature type="transmembrane region" description="Helical" evidence="1">
    <location>
        <begin position="179"/>
        <end position="199"/>
    </location>
</feature>
<dbReference type="Pfam" id="PF08937">
    <property type="entry name" value="ThsB_TIR"/>
    <property type="match status" value="1"/>
</dbReference>
<protein>
    <recommendedName>
        <fullName evidence="2">Thoeris protein ThsB TIR-like domain-containing protein</fullName>
    </recommendedName>
</protein>
<evidence type="ECO:0000256" key="1">
    <source>
        <dbReference type="SAM" id="Phobius"/>
    </source>
</evidence>
<keyword evidence="1" id="KW-1133">Transmembrane helix</keyword>
<dbReference type="Pfam" id="PF24838">
    <property type="entry name" value="8xMP"/>
    <property type="match status" value="1"/>
</dbReference>
<dbReference type="InterPro" id="IPR056918">
    <property type="entry name" value="8xMP"/>
</dbReference>